<comment type="similarity">
    <text evidence="2">Belongs to the tumor necrosis factor family.</text>
</comment>
<dbReference type="GO" id="GO:0005164">
    <property type="term" value="F:tumor necrosis factor receptor binding"/>
    <property type="evidence" value="ECO:0007669"/>
    <property type="project" value="InterPro"/>
</dbReference>
<evidence type="ECO:0000313" key="8">
    <source>
        <dbReference type="Proteomes" id="UP001497497"/>
    </source>
</evidence>
<dbReference type="GO" id="GO:0006955">
    <property type="term" value="P:immune response"/>
    <property type="evidence" value="ECO:0007669"/>
    <property type="project" value="InterPro"/>
</dbReference>
<dbReference type="InterPro" id="IPR006052">
    <property type="entry name" value="TNF_dom"/>
</dbReference>
<gene>
    <name evidence="7" type="ORF">GSLYS_00016255001</name>
</gene>
<evidence type="ECO:0000313" key="7">
    <source>
        <dbReference type="EMBL" id="CAL1542721.1"/>
    </source>
</evidence>
<accession>A0AAV2I7G6</accession>
<organism evidence="7 8">
    <name type="scientific">Lymnaea stagnalis</name>
    <name type="common">Great pond snail</name>
    <name type="synonym">Helix stagnalis</name>
    <dbReference type="NCBI Taxonomy" id="6523"/>
    <lineage>
        <taxon>Eukaryota</taxon>
        <taxon>Metazoa</taxon>
        <taxon>Spiralia</taxon>
        <taxon>Lophotrochozoa</taxon>
        <taxon>Mollusca</taxon>
        <taxon>Gastropoda</taxon>
        <taxon>Heterobranchia</taxon>
        <taxon>Euthyneura</taxon>
        <taxon>Panpulmonata</taxon>
        <taxon>Hygrophila</taxon>
        <taxon>Lymnaeoidea</taxon>
        <taxon>Lymnaeidae</taxon>
        <taxon>Lymnaea</taxon>
    </lineage>
</organism>
<dbReference type="EMBL" id="CAXITT010000504">
    <property type="protein sequence ID" value="CAL1542721.1"/>
    <property type="molecule type" value="Genomic_DNA"/>
</dbReference>
<dbReference type="AlphaFoldDB" id="A0AAV2I7G6"/>
<reference evidence="7 8" key="1">
    <citation type="submission" date="2024-04" db="EMBL/GenBank/DDBJ databases">
        <authorList>
            <consortium name="Genoscope - CEA"/>
            <person name="William W."/>
        </authorList>
    </citation>
    <scope>NUCLEOTIDE SEQUENCE [LARGE SCALE GENOMIC DNA]</scope>
</reference>
<comment type="caution">
    <text evidence="7">The sequence shown here is derived from an EMBL/GenBank/DDBJ whole genome shotgun (WGS) entry which is preliminary data.</text>
</comment>
<feature type="transmembrane region" description="Helical" evidence="5">
    <location>
        <begin position="46"/>
        <end position="68"/>
    </location>
</feature>
<evidence type="ECO:0000259" key="6">
    <source>
        <dbReference type="PROSITE" id="PS50049"/>
    </source>
</evidence>
<keyword evidence="8" id="KW-1185">Reference proteome</keyword>
<proteinExistence type="inferred from homology"/>
<keyword evidence="5" id="KW-1133">Transmembrane helix</keyword>
<dbReference type="InterPro" id="IPR008983">
    <property type="entry name" value="Tumour_necrosis_fac-like_dom"/>
</dbReference>
<dbReference type="SUPFAM" id="SSF49842">
    <property type="entry name" value="TNF-like"/>
    <property type="match status" value="1"/>
</dbReference>
<dbReference type="PROSITE" id="PS50049">
    <property type="entry name" value="THD_2"/>
    <property type="match status" value="1"/>
</dbReference>
<dbReference type="GO" id="GO:0005615">
    <property type="term" value="C:extracellular space"/>
    <property type="evidence" value="ECO:0007669"/>
    <property type="project" value="UniProtKB-KW"/>
</dbReference>
<evidence type="ECO:0000256" key="1">
    <source>
        <dbReference type="ARBA" id="ARBA00004370"/>
    </source>
</evidence>
<feature type="domain" description="THD" evidence="6">
    <location>
        <begin position="191"/>
        <end position="322"/>
    </location>
</feature>
<dbReference type="GO" id="GO:0016020">
    <property type="term" value="C:membrane"/>
    <property type="evidence" value="ECO:0007669"/>
    <property type="project" value="UniProtKB-SubCell"/>
</dbReference>
<keyword evidence="4 5" id="KW-0472">Membrane</keyword>
<keyword evidence="3" id="KW-0202">Cytokine</keyword>
<dbReference type="Proteomes" id="UP001497497">
    <property type="component" value="Unassembled WGS sequence"/>
</dbReference>
<dbReference type="PANTHER" id="PTHR11471">
    <property type="entry name" value="TUMOR NECROSIS FACTOR FAMILY MEMBER"/>
    <property type="match status" value="1"/>
</dbReference>
<dbReference type="PANTHER" id="PTHR11471:SF13">
    <property type="entry name" value="TNF FAMILY PROFILE DOMAIN-CONTAINING PROTEIN"/>
    <property type="match status" value="1"/>
</dbReference>
<protein>
    <recommendedName>
        <fullName evidence="6">THD domain-containing protein</fullName>
    </recommendedName>
</protein>
<evidence type="ECO:0000256" key="5">
    <source>
        <dbReference type="SAM" id="Phobius"/>
    </source>
</evidence>
<dbReference type="Pfam" id="PF00229">
    <property type="entry name" value="TNF"/>
    <property type="match status" value="1"/>
</dbReference>
<evidence type="ECO:0000256" key="4">
    <source>
        <dbReference type="ARBA" id="ARBA00023136"/>
    </source>
</evidence>
<dbReference type="SMART" id="SM00207">
    <property type="entry name" value="TNF"/>
    <property type="match status" value="1"/>
</dbReference>
<dbReference type="GO" id="GO:0005125">
    <property type="term" value="F:cytokine activity"/>
    <property type="evidence" value="ECO:0007669"/>
    <property type="project" value="UniProtKB-KW"/>
</dbReference>
<evidence type="ECO:0000256" key="2">
    <source>
        <dbReference type="ARBA" id="ARBA00008670"/>
    </source>
</evidence>
<name>A0AAV2I7G6_LYMST</name>
<evidence type="ECO:0000256" key="3">
    <source>
        <dbReference type="ARBA" id="ARBA00022514"/>
    </source>
</evidence>
<keyword evidence="5" id="KW-0812">Transmembrane</keyword>
<comment type="subcellular location">
    <subcellularLocation>
        <location evidence="1">Membrane</location>
    </subcellularLocation>
</comment>
<dbReference type="Gene3D" id="2.60.120.40">
    <property type="match status" value="1"/>
</dbReference>
<sequence length="332" mass="37039">MPVSKEIDTFKGCAKAMLACDPDVTGRGSYDQETVSTTAVNLHRRIYICLLLTFALCVVTLVISVVALTTTRKDVTLPEAPLSVCVECNKLIKNPYDLSERDLLLESLERKTEDGVTKCCASNSQQLSALIEISLRKQQTNKEPLPAYNVSDFKFSPASAHKRLYPPQSPFPEVNYRDRVPRFDNGTVYVLFKHDKSAPDPLVEHDRGVEVLNDGLRIVYSGLYYVYSSIHFRPESAHPCKDFQYQTWAHYVEKITPNDPAKTGCLLKTVHTCCDECTMDEETSYVGGTFELEAGDVVRILVSGHGLVYFRQQTSFAGLVMMGLANPGPGHQ</sequence>